<keyword evidence="8" id="KW-1185">Reference proteome</keyword>
<name>A0A399EDI6_9DEIN</name>
<dbReference type="Pfam" id="PF01850">
    <property type="entry name" value="PIN"/>
    <property type="match status" value="1"/>
</dbReference>
<dbReference type="GO" id="GO:0000287">
    <property type="term" value="F:magnesium ion binding"/>
    <property type="evidence" value="ECO:0007669"/>
    <property type="project" value="UniProtKB-UniRule"/>
</dbReference>
<dbReference type="NCBIfam" id="TIGR00028">
    <property type="entry name" value="Mtu_PIN_fam"/>
    <property type="match status" value="1"/>
</dbReference>
<gene>
    <name evidence="5" type="primary">vapC</name>
    <name evidence="7" type="ORF">Mlute_02860</name>
</gene>
<organism evidence="7 8">
    <name type="scientific">Meiothermus luteus</name>
    <dbReference type="NCBI Taxonomy" id="2026184"/>
    <lineage>
        <taxon>Bacteria</taxon>
        <taxon>Thermotogati</taxon>
        <taxon>Deinococcota</taxon>
        <taxon>Deinococci</taxon>
        <taxon>Thermales</taxon>
        <taxon>Thermaceae</taxon>
        <taxon>Meiothermus</taxon>
    </lineage>
</organism>
<dbReference type="GO" id="GO:0090729">
    <property type="term" value="F:toxin activity"/>
    <property type="evidence" value="ECO:0007669"/>
    <property type="project" value="UniProtKB-KW"/>
</dbReference>
<keyword evidence="5" id="KW-0800">Toxin</keyword>
<comment type="cofactor">
    <cofactor evidence="5">
        <name>Mg(2+)</name>
        <dbReference type="ChEBI" id="CHEBI:18420"/>
    </cofactor>
</comment>
<keyword evidence="2 5" id="KW-0540">Nuclease</keyword>
<keyword evidence="5" id="KW-0460">Magnesium</keyword>
<dbReference type="HAMAP" id="MF_00265">
    <property type="entry name" value="VapC_Nob1"/>
    <property type="match status" value="1"/>
</dbReference>
<dbReference type="OrthoDB" id="556169at2"/>
<comment type="caution">
    <text evidence="7">The sequence shown here is derived from an EMBL/GenBank/DDBJ whole genome shotgun (WGS) entry which is preliminary data.</text>
</comment>
<feature type="binding site" evidence="5">
    <location>
        <position position="5"/>
    </location>
    <ligand>
        <name>Mg(2+)</name>
        <dbReference type="ChEBI" id="CHEBI:18420"/>
    </ligand>
</feature>
<reference evidence="7 8" key="1">
    <citation type="submission" date="2018-08" db="EMBL/GenBank/DDBJ databases">
        <title>Meiothermus luteus KCTC 52599 genome sequencing project.</title>
        <authorList>
            <person name="Da Costa M.S."/>
            <person name="Albuquerque L."/>
            <person name="Raposo P."/>
            <person name="Froufe H.J.C."/>
            <person name="Barroso C.S."/>
            <person name="Egas C."/>
        </authorList>
    </citation>
    <scope>NUCLEOTIDE SEQUENCE [LARGE SCALE GENOMIC DNA]</scope>
    <source>
        <strain evidence="7 8">KCTC 52599</strain>
    </source>
</reference>
<dbReference type="EC" id="3.1.-.-" evidence="5"/>
<feature type="binding site" evidence="5">
    <location>
        <position position="104"/>
    </location>
    <ligand>
        <name>Mg(2+)</name>
        <dbReference type="ChEBI" id="CHEBI:18420"/>
    </ligand>
</feature>
<dbReference type="AlphaFoldDB" id="A0A399EDI6"/>
<dbReference type="InterPro" id="IPR002716">
    <property type="entry name" value="PIN_dom"/>
</dbReference>
<dbReference type="InterPro" id="IPR006226">
    <property type="entry name" value="Mtu_PIN"/>
</dbReference>
<evidence type="ECO:0000256" key="5">
    <source>
        <dbReference type="HAMAP-Rule" id="MF_00265"/>
    </source>
</evidence>
<protein>
    <recommendedName>
        <fullName evidence="5">Ribonuclease VapC</fullName>
        <shortName evidence="5">RNase VapC</shortName>
        <ecNumber evidence="5">3.1.-.-</ecNumber>
    </recommendedName>
    <alternativeName>
        <fullName evidence="5">Toxin VapC</fullName>
    </alternativeName>
</protein>
<sequence>MDLPDLNVWFALLVPEHPFHPRARSYWEGTGAVGLVRVTALGLLRLLTNPKAMDGKPLELGEAWGIYRELRVSSSVPLWEEPDGLEEAFANLVARGFPPRLWTDAYLAAFAMAGGYRLVTFDRDFLSFSGLECLLLEA</sequence>
<evidence type="ECO:0000313" key="7">
    <source>
        <dbReference type="EMBL" id="RIH81229.1"/>
    </source>
</evidence>
<dbReference type="InterPro" id="IPR022907">
    <property type="entry name" value="VapC_family"/>
</dbReference>
<evidence type="ECO:0000256" key="1">
    <source>
        <dbReference type="ARBA" id="ARBA00022649"/>
    </source>
</evidence>
<evidence type="ECO:0000313" key="8">
    <source>
        <dbReference type="Proteomes" id="UP000265800"/>
    </source>
</evidence>
<dbReference type="GO" id="GO:0004540">
    <property type="term" value="F:RNA nuclease activity"/>
    <property type="evidence" value="ECO:0007669"/>
    <property type="project" value="InterPro"/>
</dbReference>
<dbReference type="EMBL" id="QWKZ01000182">
    <property type="protein sequence ID" value="RIH81229.1"/>
    <property type="molecule type" value="Genomic_DNA"/>
</dbReference>
<dbReference type="RefSeq" id="WP_119361316.1">
    <property type="nucleotide sequence ID" value="NZ_QWKZ01000182.1"/>
</dbReference>
<feature type="domain" description="PIN" evidence="6">
    <location>
        <begin position="4"/>
        <end position="127"/>
    </location>
</feature>
<evidence type="ECO:0000256" key="2">
    <source>
        <dbReference type="ARBA" id="ARBA00022722"/>
    </source>
</evidence>
<keyword evidence="3 5" id="KW-0479">Metal-binding</keyword>
<dbReference type="GO" id="GO:0016788">
    <property type="term" value="F:hydrolase activity, acting on ester bonds"/>
    <property type="evidence" value="ECO:0007669"/>
    <property type="project" value="InterPro"/>
</dbReference>
<dbReference type="SUPFAM" id="SSF88723">
    <property type="entry name" value="PIN domain-like"/>
    <property type="match status" value="1"/>
</dbReference>
<keyword evidence="4 5" id="KW-0378">Hydrolase</keyword>
<evidence type="ECO:0000256" key="4">
    <source>
        <dbReference type="ARBA" id="ARBA00022801"/>
    </source>
</evidence>
<proteinExistence type="inferred from homology"/>
<dbReference type="Proteomes" id="UP000265800">
    <property type="component" value="Unassembled WGS sequence"/>
</dbReference>
<comment type="function">
    <text evidence="5">Toxic component of a toxin-antitoxin (TA) system. An RNase.</text>
</comment>
<keyword evidence="1 5" id="KW-1277">Toxin-antitoxin system</keyword>
<dbReference type="InterPro" id="IPR029060">
    <property type="entry name" value="PIN-like_dom_sf"/>
</dbReference>
<dbReference type="Gene3D" id="3.40.50.1010">
    <property type="entry name" value="5'-nuclease"/>
    <property type="match status" value="1"/>
</dbReference>
<accession>A0A399EDI6</accession>
<evidence type="ECO:0000259" key="6">
    <source>
        <dbReference type="Pfam" id="PF01850"/>
    </source>
</evidence>
<dbReference type="GO" id="GO:0045926">
    <property type="term" value="P:negative regulation of growth"/>
    <property type="evidence" value="ECO:0007669"/>
    <property type="project" value="UniProtKB-ARBA"/>
</dbReference>
<evidence type="ECO:0000256" key="3">
    <source>
        <dbReference type="ARBA" id="ARBA00022723"/>
    </source>
</evidence>
<comment type="similarity">
    <text evidence="5">Belongs to the PINc/VapC protein family.</text>
</comment>